<dbReference type="RefSeq" id="WP_221439740.1">
    <property type="nucleotide sequence ID" value="NZ_JACHLP010000012.1"/>
</dbReference>
<dbReference type="AlphaFoldDB" id="A0A840LH61"/>
<organism evidence="3 4">
    <name type="scientific">Roseateles oligotrophus</name>
    <dbReference type="NCBI Taxonomy" id="1769250"/>
    <lineage>
        <taxon>Bacteria</taxon>
        <taxon>Pseudomonadati</taxon>
        <taxon>Pseudomonadota</taxon>
        <taxon>Betaproteobacteria</taxon>
        <taxon>Burkholderiales</taxon>
        <taxon>Sphaerotilaceae</taxon>
        <taxon>Roseateles</taxon>
    </lineage>
</organism>
<evidence type="ECO:0000256" key="1">
    <source>
        <dbReference type="SAM" id="MobiDB-lite"/>
    </source>
</evidence>
<reference evidence="3 4" key="1">
    <citation type="submission" date="2020-08" db="EMBL/GenBank/DDBJ databases">
        <title>Functional genomics of gut bacteria from endangered species of beetles.</title>
        <authorList>
            <person name="Carlos-Shanley C."/>
        </authorList>
    </citation>
    <scope>NUCLEOTIDE SEQUENCE [LARGE SCALE GENOMIC DNA]</scope>
    <source>
        <strain evidence="3 4">S00239</strain>
    </source>
</reference>
<protein>
    <submittedName>
        <fullName evidence="3">Uncharacterized protein</fullName>
    </submittedName>
</protein>
<feature type="region of interest" description="Disordered" evidence="1">
    <location>
        <begin position="114"/>
        <end position="142"/>
    </location>
</feature>
<comment type="caution">
    <text evidence="3">The sequence shown here is derived from an EMBL/GenBank/DDBJ whole genome shotgun (WGS) entry which is preliminary data.</text>
</comment>
<dbReference type="EMBL" id="JACHLP010000012">
    <property type="protein sequence ID" value="MBB4845952.1"/>
    <property type="molecule type" value="Genomic_DNA"/>
</dbReference>
<evidence type="ECO:0000313" key="3">
    <source>
        <dbReference type="EMBL" id="MBB4845952.1"/>
    </source>
</evidence>
<dbReference type="Proteomes" id="UP000562027">
    <property type="component" value="Unassembled WGS sequence"/>
</dbReference>
<feature type="compositionally biased region" description="Basic and acidic residues" evidence="1">
    <location>
        <begin position="114"/>
        <end position="127"/>
    </location>
</feature>
<feature type="chain" id="PRO_5032862544" evidence="2">
    <location>
        <begin position="25"/>
        <end position="142"/>
    </location>
</feature>
<keyword evidence="4" id="KW-1185">Reference proteome</keyword>
<evidence type="ECO:0000256" key="2">
    <source>
        <dbReference type="SAM" id="SignalP"/>
    </source>
</evidence>
<gene>
    <name evidence="3" type="ORF">HNP55_004506</name>
</gene>
<proteinExistence type="predicted"/>
<accession>A0A840LH61</accession>
<keyword evidence="2" id="KW-0732">Signal</keyword>
<name>A0A840LH61_9BURK</name>
<evidence type="ECO:0000313" key="4">
    <source>
        <dbReference type="Proteomes" id="UP000562027"/>
    </source>
</evidence>
<sequence>MKHSNTKQWLAGLALGLLGAQAMAADVGVSVTVGQPGFYGRIDIGAPPPPAAFIYAQPVIVQQVRGPAYAPLYLRVPPGHEKHWDKHCRRYDACGRPVYFVRDDWYQRNYGERREGRRDDWDDDRGHGHGKGHGHGRGHDRD</sequence>
<feature type="signal peptide" evidence="2">
    <location>
        <begin position="1"/>
        <end position="24"/>
    </location>
</feature>